<dbReference type="Proteomes" id="UP000228626">
    <property type="component" value="Unassembled WGS sequence"/>
</dbReference>
<dbReference type="EC" id="1.1.1.133" evidence="2"/>
<gene>
    <name evidence="4" type="primary">rfbD</name>
    <name evidence="4" type="ORF">COT99_03005</name>
</gene>
<evidence type="ECO:0000259" key="3">
    <source>
        <dbReference type="Pfam" id="PF04321"/>
    </source>
</evidence>
<evidence type="ECO:0000256" key="2">
    <source>
        <dbReference type="RuleBase" id="RU364082"/>
    </source>
</evidence>
<dbReference type="GO" id="GO:0019305">
    <property type="term" value="P:dTDP-rhamnose biosynthetic process"/>
    <property type="evidence" value="ECO:0007669"/>
    <property type="project" value="UniProtKB-UniPathway"/>
</dbReference>
<dbReference type="Pfam" id="PF04321">
    <property type="entry name" value="RmlD_sub_bind"/>
    <property type="match status" value="1"/>
</dbReference>
<reference evidence="5" key="1">
    <citation type="submission" date="2017-09" db="EMBL/GenBank/DDBJ databases">
        <title>Depth-based differentiation of microbial function through sediment-hosted aquifers and enrichment of novel symbionts in the deep terrestrial subsurface.</title>
        <authorList>
            <person name="Probst A.J."/>
            <person name="Ladd B."/>
            <person name="Jarett J.K."/>
            <person name="Geller-Mcgrath D.E."/>
            <person name="Sieber C.M.K."/>
            <person name="Emerson J.B."/>
            <person name="Anantharaman K."/>
            <person name="Thomas B.C."/>
            <person name="Malmstrom R."/>
            <person name="Stieglmeier M."/>
            <person name="Klingl A."/>
            <person name="Woyke T."/>
            <person name="Ryan C.M."/>
            <person name="Banfield J.F."/>
        </authorList>
    </citation>
    <scope>NUCLEOTIDE SEQUENCE [LARGE SCALE GENOMIC DNA]</scope>
</reference>
<keyword evidence="2" id="KW-0521">NADP</keyword>
<dbReference type="InterPro" id="IPR036291">
    <property type="entry name" value="NAD(P)-bd_dom_sf"/>
</dbReference>
<dbReference type="AlphaFoldDB" id="A0A2H0V3T5"/>
<sequence length="280" mass="31556">MSKVLIIGSSGMLGQELLKVFPDAVGWDRGEINIVNETQVNDKLKNLQPDIIINCAAYNAVDDCENEAGFALAKKINGGALGYLADACLELKATLVHYSTNYVFDGEKEQGYAEDAESKPISKYGESKLLGEQEMLRRPNLKYYIIRTSKLFGQKGKSELAKENFFDVMIKLSEKKRELKVVDEELSNFTYAPDLALATKELLKKQCDYGIYHITNEGPCTWYQSAKTLFDILGKDVKLIPVSADEFSRPAARPKYAVLNNNKLPKLRNYKEALRDYLNK</sequence>
<dbReference type="PANTHER" id="PTHR10491">
    <property type="entry name" value="DTDP-4-DEHYDRORHAMNOSE REDUCTASE"/>
    <property type="match status" value="1"/>
</dbReference>
<proteinExistence type="inferred from homology"/>
<comment type="function">
    <text evidence="2">Catalyzes the reduction of dTDP-6-deoxy-L-lyxo-4-hexulose to yield dTDP-L-rhamnose.</text>
</comment>
<name>A0A2H0V3T5_9BACT</name>
<evidence type="ECO:0000313" key="5">
    <source>
        <dbReference type="Proteomes" id="UP000228626"/>
    </source>
</evidence>
<comment type="caution">
    <text evidence="4">The sequence shown here is derived from an EMBL/GenBank/DDBJ whole genome shotgun (WGS) entry which is preliminary data.</text>
</comment>
<feature type="domain" description="RmlD-like substrate binding" evidence="3">
    <location>
        <begin position="3"/>
        <end position="279"/>
    </location>
</feature>
<protein>
    <recommendedName>
        <fullName evidence="2">dTDP-4-dehydrorhamnose reductase</fullName>
        <ecNumber evidence="2">1.1.1.133</ecNumber>
    </recommendedName>
</protein>
<evidence type="ECO:0000313" key="4">
    <source>
        <dbReference type="EMBL" id="PIR93010.1"/>
    </source>
</evidence>
<evidence type="ECO:0000256" key="1">
    <source>
        <dbReference type="ARBA" id="ARBA00010944"/>
    </source>
</evidence>
<accession>A0A2H0V3T5</accession>
<comment type="similarity">
    <text evidence="1 2">Belongs to the dTDP-4-dehydrorhamnose reductase family.</text>
</comment>
<dbReference type="Gene3D" id="3.40.50.720">
    <property type="entry name" value="NAD(P)-binding Rossmann-like Domain"/>
    <property type="match status" value="1"/>
</dbReference>
<organism evidence="4 5">
    <name type="scientific">Candidatus Falkowbacteria bacterium CG10_big_fil_rev_8_21_14_0_10_43_10</name>
    <dbReference type="NCBI Taxonomy" id="1974567"/>
    <lineage>
        <taxon>Bacteria</taxon>
        <taxon>Candidatus Falkowiibacteriota</taxon>
    </lineage>
</organism>
<dbReference type="SUPFAM" id="SSF51735">
    <property type="entry name" value="NAD(P)-binding Rossmann-fold domains"/>
    <property type="match status" value="1"/>
</dbReference>
<keyword evidence="2" id="KW-0560">Oxidoreductase</keyword>
<dbReference type="InterPro" id="IPR005913">
    <property type="entry name" value="dTDP_dehydrorham_reduct"/>
</dbReference>
<dbReference type="NCBIfam" id="TIGR01214">
    <property type="entry name" value="rmlD"/>
    <property type="match status" value="1"/>
</dbReference>
<dbReference type="GO" id="GO:0005829">
    <property type="term" value="C:cytosol"/>
    <property type="evidence" value="ECO:0007669"/>
    <property type="project" value="TreeGrafter"/>
</dbReference>
<dbReference type="EMBL" id="PFAR01000037">
    <property type="protein sequence ID" value="PIR93010.1"/>
    <property type="molecule type" value="Genomic_DNA"/>
</dbReference>
<dbReference type="PANTHER" id="PTHR10491:SF4">
    <property type="entry name" value="METHIONINE ADENOSYLTRANSFERASE 2 SUBUNIT BETA"/>
    <property type="match status" value="1"/>
</dbReference>
<dbReference type="GO" id="GO:0008831">
    <property type="term" value="F:dTDP-4-dehydrorhamnose reductase activity"/>
    <property type="evidence" value="ECO:0007669"/>
    <property type="project" value="UniProtKB-EC"/>
</dbReference>
<dbReference type="UniPathway" id="UPA00124"/>
<comment type="pathway">
    <text evidence="2">Carbohydrate biosynthesis; dTDP-L-rhamnose biosynthesis.</text>
</comment>
<dbReference type="CDD" id="cd05254">
    <property type="entry name" value="dTDP_HR_like_SDR_e"/>
    <property type="match status" value="1"/>
</dbReference>
<dbReference type="Gene3D" id="3.90.25.10">
    <property type="entry name" value="UDP-galactose 4-epimerase, domain 1"/>
    <property type="match status" value="1"/>
</dbReference>
<dbReference type="InterPro" id="IPR029903">
    <property type="entry name" value="RmlD-like-bd"/>
</dbReference>